<proteinExistence type="inferred from homology"/>
<evidence type="ECO:0000313" key="15">
    <source>
        <dbReference type="EMBL" id="HER44113.1"/>
    </source>
</evidence>
<comment type="subcellular location">
    <subcellularLocation>
        <location evidence="10 11">Cytoplasm</location>
    </subcellularLocation>
</comment>
<dbReference type="SUPFAM" id="SSF53244">
    <property type="entry name" value="MurD-like peptide ligases, peptide-binding domain"/>
    <property type="match status" value="1"/>
</dbReference>
<evidence type="ECO:0000259" key="12">
    <source>
        <dbReference type="Pfam" id="PF01225"/>
    </source>
</evidence>
<keyword evidence="1 10" id="KW-0963">Cytoplasm</keyword>
<dbReference type="GO" id="GO:0047480">
    <property type="term" value="F:UDP-N-acetylmuramoyl-tripeptide-D-alanyl-D-alanine ligase activity"/>
    <property type="evidence" value="ECO:0007669"/>
    <property type="project" value="UniProtKB-UniRule"/>
</dbReference>
<keyword evidence="2 10" id="KW-0436">Ligase</keyword>
<feature type="domain" description="Mur ligase central" evidence="14">
    <location>
        <begin position="89"/>
        <end position="271"/>
    </location>
</feature>
<dbReference type="GO" id="GO:0005524">
    <property type="term" value="F:ATP binding"/>
    <property type="evidence" value="ECO:0007669"/>
    <property type="project" value="UniProtKB-UniRule"/>
</dbReference>
<dbReference type="InterPro" id="IPR035911">
    <property type="entry name" value="MurE/MurF_N"/>
</dbReference>
<dbReference type="SUPFAM" id="SSF53623">
    <property type="entry name" value="MurD-like peptide ligases, catalytic domain"/>
    <property type="match status" value="1"/>
</dbReference>
<dbReference type="InterPro" id="IPR005863">
    <property type="entry name" value="UDP-N-AcMur_synth"/>
</dbReference>
<evidence type="ECO:0000256" key="3">
    <source>
        <dbReference type="ARBA" id="ARBA00022618"/>
    </source>
</evidence>
<comment type="pathway">
    <text evidence="10 11">Cell wall biogenesis; peptidoglycan biosynthesis.</text>
</comment>
<dbReference type="GO" id="GO:0005737">
    <property type="term" value="C:cytoplasm"/>
    <property type="evidence" value="ECO:0007669"/>
    <property type="project" value="UniProtKB-SubCell"/>
</dbReference>
<evidence type="ECO:0000256" key="5">
    <source>
        <dbReference type="ARBA" id="ARBA00022840"/>
    </source>
</evidence>
<evidence type="ECO:0000259" key="14">
    <source>
        <dbReference type="Pfam" id="PF08245"/>
    </source>
</evidence>
<keyword evidence="5 10" id="KW-0067">ATP-binding</keyword>
<evidence type="ECO:0000256" key="8">
    <source>
        <dbReference type="ARBA" id="ARBA00023306"/>
    </source>
</evidence>
<dbReference type="NCBIfam" id="TIGR01143">
    <property type="entry name" value="murF"/>
    <property type="match status" value="1"/>
</dbReference>
<dbReference type="Proteomes" id="UP000886069">
    <property type="component" value="Unassembled WGS sequence"/>
</dbReference>
<dbReference type="GO" id="GO:0008360">
    <property type="term" value="P:regulation of cell shape"/>
    <property type="evidence" value="ECO:0007669"/>
    <property type="project" value="UniProtKB-KW"/>
</dbReference>
<evidence type="ECO:0000256" key="1">
    <source>
        <dbReference type="ARBA" id="ARBA00022490"/>
    </source>
</evidence>
<dbReference type="InterPro" id="IPR000713">
    <property type="entry name" value="Mur_ligase_N"/>
</dbReference>
<dbReference type="SUPFAM" id="SSF63418">
    <property type="entry name" value="MurE/MurF N-terminal domain"/>
    <property type="match status" value="1"/>
</dbReference>
<gene>
    <name evidence="10 15" type="primary">murF</name>
    <name evidence="15" type="ORF">ENO08_06605</name>
</gene>
<organism evidence="15">
    <name type="scientific">Eiseniibacteriota bacterium</name>
    <dbReference type="NCBI Taxonomy" id="2212470"/>
    <lineage>
        <taxon>Bacteria</taxon>
        <taxon>Candidatus Eiseniibacteriota</taxon>
    </lineage>
</organism>
<evidence type="ECO:0000256" key="10">
    <source>
        <dbReference type="HAMAP-Rule" id="MF_02019"/>
    </source>
</evidence>
<evidence type="ECO:0000256" key="2">
    <source>
        <dbReference type="ARBA" id="ARBA00022598"/>
    </source>
</evidence>
<evidence type="ECO:0000256" key="6">
    <source>
        <dbReference type="ARBA" id="ARBA00022960"/>
    </source>
</evidence>
<keyword evidence="4 10" id="KW-0547">Nucleotide-binding</keyword>
<comment type="catalytic activity">
    <reaction evidence="10 11">
        <text>D-alanyl-D-alanine + UDP-N-acetyl-alpha-D-muramoyl-L-alanyl-gamma-D-glutamyl-meso-2,6-diaminopimelate + ATP = UDP-N-acetyl-alpha-D-muramoyl-L-alanyl-gamma-D-glutamyl-meso-2,6-diaminopimeloyl-D-alanyl-D-alanine + ADP + phosphate + H(+)</text>
        <dbReference type="Rhea" id="RHEA:28374"/>
        <dbReference type="ChEBI" id="CHEBI:15378"/>
        <dbReference type="ChEBI" id="CHEBI:30616"/>
        <dbReference type="ChEBI" id="CHEBI:43474"/>
        <dbReference type="ChEBI" id="CHEBI:57822"/>
        <dbReference type="ChEBI" id="CHEBI:61386"/>
        <dbReference type="ChEBI" id="CHEBI:83905"/>
        <dbReference type="ChEBI" id="CHEBI:456216"/>
        <dbReference type="EC" id="6.3.2.10"/>
    </reaction>
</comment>
<dbReference type="Gene3D" id="3.40.1390.10">
    <property type="entry name" value="MurE/MurF, N-terminal domain"/>
    <property type="match status" value="1"/>
</dbReference>
<accession>A0A7V2AVN4</accession>
<dbReference type="EC" id="6.3.2.10" evidence="10 11"/>
<comment type="caution">
    <text evidence="10">Lacks conserved residue(s) required for the propagation of feature annotation.</text>
</comment>
<dbReference type="PANTHER" id="PTHR43024:SF1">
    <property type="entry name" value="UDP-N-ACETYLMURAMOYL-TRIPEPTIDE--D-ALANYL-D-ALANINE LIGASE"/>
    <property type="match status" value="1"/>
</dbReference>
<evidence type="ECO:0000259" key="13">
    <source>
        <dbReference type="Pfam" id="PF02875"/>
    </source>
</evidence>
<keyword evidence="6 10" id="KW-0133">Cell shape</keyword>
<keyword evidence="8 10" id="KW-0131">Cell cycle</keyword>
<reference evidence="15" key="1">
    <citation type="journal article" date="2020" name="mSystems">
        <title>Genome- and Community-Level Interaction Insights into Carbon Utilization and Element Cycling Functions of Hydrothermarchaeota in Hydrothermal Sediment.</title>
        <authorList>
            <person name="Zhou Z."/>
            <person name="Liu Y."/>
            <person name="Xu W."/>
            <person name="Pan J."/>
            <person name="Luo Z.H."/>
            <person name="Li M."/>
        </authorList>
    </citation>
    <scope>NUCLEOTIDE SEQUENCE [LARGE SCALE GENOMIC DNA]</scope>
    <source>
        <strain evidence="15">SpSt-1233</strain>
    </source>
</reference>
<dbReference type="EMBL" id="DSEC01000471">
    <property type="protein sequence ID" value="HER44113.1"/>
    <property type="molecule type" value="Genomic_DNA"/>
</dbReference>
<dbReference type="Pfam" id="PF01225">
    <property type="entry name" value="Mur_ligase"/>
    <property type="match status" value="1"/>
</dbReference>
<protein>
    <recommendedName>
        <fullName evidence="10 11">UDP-N-acetylmuramoyl-tripeptide--D-alanyl-D-alanine ligase</fullName>
        <ecNumber evidence="10 11">6.3.2.10</ecNumber>
    </recommendedName>
    <alternativeName>
        <fullName evidence="10">D-alanyl-D-alanine-adding enzyme</fullName>
    </alternativeName>
</protein>
<evidence type="ECO:0000256" key="7">
    <source>
        <dbReference type="ARBA" id="ARBA00022984"/>
    </source>
</evidence>
<keyword evidence="3 10" id="KW-0132">Cell division</keyword>
<evidence type="ECO:0000256" key="9">
    <source>
        <dbReference type="ARBA" id="ARBA00023316"/>
    </source>
</evidence>
<keyword evidence="9 10" id="KW-0961">Cell wall biogenesis/degradation</keyword>
<dbReference type="Gene3D" id="3.40.1190.10">
    <property type="entry name" value="Mur-like, catalytic domain"/>
    <property type="match status" value="1"/>
</dbReference>
<dbReference type="PANTHER" id="PTHR43024">
    <property type="entry name" value="UDP-N-ACETYLMURAMOYL-TRIPEPTIDE--D-ALANYL-D-ALANINE LIGASE"/>
    <property type="match status" value="1"/>
</dbReference>
<keyword evidence="7 10" id="KW-0573">Peptidoglycan synthesis</keyword>
<dbReference type="InterPro" id="IPR036565">
    <property type="entry name" value="Mur-like_cat_sf"/>
</dbReference>
<evidence type="ECO:0000256" key="4">
    <source>
        <dbReference type="ARBA" id="ARBA00022741"/>
    </source>
</evidence>
<sequence length="443" mass="47043">MEAVSVDTRNGCAGALFVALRGDRSDGHDYLEEAVSKGAAALLVSRERSLDAKRVSAGKPVFAAPDTLAALQELAAAYRRRVDPRVVAVTGTTGKTGTKDFISSILEKRYAVHATPGNLNNHIGLPLTILGMGGTDEVLVAEMGANHKNEIRRLCEIAAPEVGVVTNIGPGHLEFFGSLEGVARAKAELVESLPESGTAVLPADDEFFPFLAERARGAVVSFGFDEGADWRIEGLTKDKGSGHRFSLKGTEIELGRFGRHHALNAAAAASACSLFGSSAEEIAAGIAGTKIPDSRGVLYDIGGIIFIDDSYNSNPASLAAAVSALMEMDTEGGRWLVLGDMLELGERSLDLHRESGEVCGKAGVDGIITLGTESVELSRAAALQRKAPERISHFMDTENLAAYLNTCLEKGDIVLVKGSRGMRMEGVLETMEQLRNVPRRRVD</sequence>
<dbReference type="HAMAP" id="MF_02019">
    <property type="entry name" value="MurF"/>
    <property type="match status" value="1"/>
</dbReference>
<feature type="domain" description="Mur ligase N-terminal catalytic" evidence="12">
    <location>
        <begin position="4"/>
        <end position="79"/>
    </location>
</feature>
<dbReference type="InterPro" id="IPR051046">
    <property type="entry name" value="MurCDEF_CellWall_CoF430Synth"/>
</dbReference>
<comment type="similarity">
    <text evidence="10">Belongs to the MurCDEF family. MurF subfamily.</text>
</comment>
<dbReference type="Gene3D" id="3.90.190.20">
    <property type="entry name" value="Mur ligase, C-terminal domain"/>
    <property type="match status" value="1"/>
</dbReference>
<dbReference type="UniPathway" id="UPA00219"/>
<dbReference type="Pfam" id="PF08245">
    <property type="entry name" value="Mur_ligase_M"/>
    <property type="match status" value="1"/>
</dbReference>
<evidence type="ECO:0000256" key="11">
    <source>
        <dbReference type="RuleBase" id="RU004136"/>
    </source>
</evidence>
<dbReference type="InterPro" id="IPR004101">
    <property type="entry name" value="Mur_ligase_C"/>
</dbReference>
<dbReference type="GO" id="GO:0051301">
    <property type="term" value="P:cell division"/>
    <property type="evidence" value="ECO:0007669"/>
    <property type="project" value="UniProtKB-KW"/>
</dbReference>
<dbReference type="InterPro" id="IPR036615">
    <property type="entry name" value="Mur_ligase_C_dom_sf"/>
</dbReference>
<comment type="function">
    <text evidence="10 11">Involved in cell wall formation. Catalyzes the final step in the synthesis of UDP-N-acetylmuramoyl-pentapeptide, the precursor of murein.</text>
</comment>
<comment type="caution">
    <text evidence="15">The sequence shown here is derived from an EMBL/GenBank/DDBJ whole genome shotgun (WGS) entry which is preliminary data.</text>
</comment>
<dbReference type="GO" id="GO:0009252">
    <property type="term" value="P:peptidoglycan biosynthetic process"/>
    <property type="evidence" value="ECO:0007669"/>
    <property type="project" value="UniProtKB-UniRule"/>
</dbReference>
<dbReference type="AlphaFoldDB" id="A0A7V2AVN4"/>
<dbReference type="GO" id="GO:0071555">
    <property type="term" value="P:cell wall organization"/>
    <property type="evidence" value="ECO:0007669"/>
    <property type="project" value="UniProtKB-KW"/>
</dbReference>
<dbReference type="Pfam" id="PF02875">
    <property type="entry name" value="Mur_ligase_C"/>
    <property type="match status" value="1"/>
</dbReference>
<feature type="domain" description="Mur ligase C-terminal" evidence="13">
    <location>
        <begin position="302"/>
        <end position="420"/>
    </location>
</feature>
<name>A0A7V2AVN4_UNCEI</name>
<dbReference type="InterPro" id="IPR013221">
    <property type="entry name" value="Mur_ligase_cen"/>
</dbReference>